<dbReference type="Pfam" id="PF00583">
    <property type="entry name" value="Acetyltransf_1"/>
    <property type="match status" value="1"/>
</dbReference>
<dbReference type="EMBL" id="FSRL01000001">
    <property type="protein sequence ID" value="SIO13753.1"/>
    <property type="molecule type" value="Genomic_DNA"/>
</dbReference>
<evidence type="ECO:0000259" key="1">
    <source>
        <dbReference type="PROSITE" id="PS51186"/>
    </source>
</evidence>
<dbReference type="STRING" id="1217970.SAMN05444002_2999"/>
<organism evidence="2 3">
    <name type="scientific">Vannielia litorea</name>
    <dbReference type="NCBI Taxonomy" id="1217970"/>
    <lineage>
        <taxon>Bacteria</taxon>
        <taxon>Pseudomonadati</taxon>
        <taxon>Pseudomonadota</taxon>
        <taxon>Alphaproteobacteria</taxon>
        <taxon>Rhodobacterales</taxon>
        <taxon>Paracoccaceae</taxon>
        <taxon>Vannielia</taxon>
    </lineage>
</organism>
<accession>A0A1N6H1S5</accession>
<dbReference type="CDD" id="cd04301">
    <property type="entry name" value="NAT_SF"/>
    <property type="match status" value="1"/>
</dbReference>
<feature type="domain" description="N-acetyltransferase" evidence="1">
    <location>
        <begin position="107"/>
        <end position="244"/>
    </location>
</feature>
<dbReference type="Gene3D" id="3.40.630.30">
    <property type="match status" value="1"/>
</dbReference>
<dbReference type="PROSITE" id="PS51186">
    <property type="entry name" value="GNAT"/>
    <property type="match status" value="1"/>
</dbReference>
<name>A0A1N6H1S5_9RHOB</name>
<proteinExistence type="predicted"/>
<dbReference type="InterPro" id="IPR016181">
    <property type="entry name" value="Acyl_CoA_acyltransferase"/>
</dbReference>
<dbReference type="InterPro" id="IPR000182">
    <property type="entry name" value="GNAT_dom"/>
</dbReference>
<evidence type="ECO:0000313" key="3">
    <source>
        <dbReference type="Proteomes" id="UP000184932"/>
    </source>
</evidence>
<keyword evidence="3" id="KW-1185">Reference proteome</keyword>
<keyword evidence="2" id="KW-0808">Transferase</keyword>
<dbReference type="SUPFAM" id="SSF55729">
    <property type="entry name" value="Acyl-CoA N-acyltransferases (Nat)"/>
    <property type="match status" value="1"/>
</dbReference>
<dbReference type="Proteomes" id="UP000184932">
    <property type="component" value="Unassembled WGS sequence"/>
</dbReference>
<dbReference type="RefSeq" id="WP_074256952.1">
    <property type="nucleotide sequence ID" value="NZ_FSRL01000001.1"/>
</dbReference>
<dbReference type="GO" id="GO:0016747">
    <property type="term" value="F:acyltransferase activity, transferring groups other than amino-acyl groups"/>
    <property type="evidence" value="ECO:0007669"/>
    <property type="project" value="InterPro"/>
</dbReference>
<protein>
    <submittedName>
        <fullName evidence="2">Acetyltransferase (GNAT) family protein</fullName>
    </submittedName>
</protein>
<reference evidence="3" key="1">
    <citation type="submission" date="2016-11" db="EMBL/GenBank/DDBJ databases">
        <authorList>
            <person name="Varghese N."/>
            <person name="Submissions S."/>
        </authorList>
    </citation>
    <scope>NUCLEOTIDE SEQUENCE [LARGE SCALE GENOMIC DNA]</scope>
    <source>
        <strain evidence="3">DSM 29440</strain>
    </source>
</reference>
<sequence>MTPSLDALFAAIDATWPAVRSIRAGAWWVREGGGGGSRVSSATTEDEEADLGSMEAAQAALGQPALVRLRGDQARLDARLAAAGYAVKDPTNIRVAPVARLAAGELPRVRVFAVDFPPLVIQREMWAEGGIGPERLAIMERAEGPKTALLGRSNDTPAGTAFVAVQDDIAMLHALEVREAMRRQGAAVNMMRGAARWAQDHGARYMTVLVTQQNVAANALYERLEMDLVGHYLYRRRQARQEAG</sequence>
<evidence type="ECO:0000313" key="2">
    <source>
        <dbReference type="EMBL" id="SIO13753.1"/>
    </source>
</evidence>
<gene>
    <name evidence="2" type="ORF">SAMN05444002_2999</name>
</gene>
<dbReference type="OrthoDB" id="7301318at2"/>
<dbReference type="AlphaFoldDB" id="A0A1N6H1S5"/>